<dbReference type="AlphaFoldDB" id="A0A919EPA8"/>
<dbReference type="Proteomes" id="UP000623842">
    <property type="component" value="Unassembled WGS sequence"/>
</dbReference>
<name>A0A919EPA8_9GAMM</name>
<evidence type="ECO:0000313" key="2">
    <source>
        <dbReference type="Proteomes" id="UP000623842"/>
    </source>
</evidence>
<sequence length="59" mass="6873">MKKIDLTQSNPKQNAQLTIAFREEHNHFELFIEDLDNEIEVKLTPEQALVISEYITKSA</sequence>
<reference evidence="1" key="2">
    <citation type="submission" date="2020-09" db="EMBL/GenBank/DDBJ databases">
        <authorList>
            <person name="Sun Q."/>
            <person name="Kim S."/>
        </authorList>
    </citation>
    <scope>NUCLEOTIDE SEQUENCE</scope>
    <source>
        <strain evidence="1">KCTC 42731</strain>
    </source>
</reference>
<comment type="caution">
    <text evidence="1">The sequence shown here is derived from an EMBL/GenBank/DDBJ whole genome shotgun (WGS) entry which is preliminary data.</text>
</comment>
<proteinExistence type="predicted"/>
<reference evidence="1" key="1">
    <citation type="journal article" date="2014" name="Int. J. Syst. Evol. Microbiol.">
        <title>Complete genome sequence of Corynebacterium casei LMG S-19264T (=DSM 44701T), isolated from a smear-ripened cheese.</title>
        <authorList>
            <consortium name="US DOE Joint Genome Institute (JGI-PGF)"/>
            <person name="Walter F."/>
            <person name="Albersmeier A."/>
            <person name="Kalinowski J."/>
            <person name="Ruckert C."/>
        </authorList>
    </citation>
    <scope>NUCLEOTIDE SEQUENCE</scope>
    <source>
        <strain evidence="1">KCTC 42731</strain>
    </source>
</reference>
<keyword evidence="2" id="KW-1185">Reference proteome</keyword>
<dbReference type="EMBL" id="BNCK01000016">
    <property type="protein sequence ID" value="GHG07802.1"/>
    <property type="molecule type" value="Genomic_DNA"/>
</dbReference>
<organism evidence="1 2">
    <name type="scientific">Thalassotalea marina</name>
    <dbReference type="NCBI Taxonomy" id="1673741"/>
    <lineage>
        <taxon>Bacteria</taxon>
        <taxon>Pseudomonadati</taxon>
        <taxon>Pseudomonadota</taxon>
        <taxon>Gammaproteobacteria</taxon>
        <taxon>Alteromonadales</taxon>
        <taxon>Colwelliaceae</taxon>
        <taxon>Thalassotalea</taxon>
    </lineage>
</organism>
<evidence type="ECO:0000313" key="1">
    <source>
        <dbReference type="EMBL" id="GHG07802.1"/>
    </source>
</evidence>
<accession>A0A919EPA8</accession>
<protein>
    <submittedName>
        <fullName evidence="1">Uncharacterized protein</fullName>
    </submittedName>
</protein>
<dbReference type="RefSeq" id="WP_189774842.1">
    <property type="nucleotide sequence ID" value="NZ_BNCK01000016.1"/>
</dbReference>
<gene>
    <name evidence="1" type="ORF">GCM10017161_41930</name>
</gene>